<dbReference type="SMART" id="SM00918">
    <property type="entry name" value="Lig_chan-Glu_bd"/>
    <property type="match status" value="1"/>
</dbReference>
<dbReference type="EMBL" id="CAJPEV010000151">
    <property type="protein sequence ID" value="CAG0881433.1"/>
    <property type="molecule type" value="Genomic_DNA"/>
</dbReference>
<feature type="binding site" evidence="13">
    <location>
        <position position="371"/>
    </location>
    <ligand>
        <name>L-glutamate</name>
        <dbReference type="ChEBI" id="CHEBI:29985"/>
    </ligand>
</feature>
<evidence type="ECO:0000256" key="13">
    <source>
        <dbReference type="PIRSR" id="PIRSR601508-1"/>
    </source>
</evidence>
<dbReference type="GO" id="GO:0038023">
    <property type="term" value="F:signaling receptor activity"/>
    <property type="evidence" value="ECO:0007669"/>
    <property type="project" value="InterPro"/>
</dbReference>
<evidence type="ECO:0000313" key="19">
    <source>
        <dbReference type="EMBL" id="CAD7241576.1"/>
    </source>
</evidence>
<feature type="transmembrane region" description="Helical" evidence="16">
    <location>
        <begin position="413"/>
        <end position="435"/>
    </location>
</feature>
<evidence type="ECO:0000256" key="16">
    <source>
        <dbReference type="SAM" id="Phobius"/>
    </source>
</evidence>
<keyword evidence="8 16" id="KW-0472">Membrane</keyword>
<sequence length="696" mass="79725">MESMLNHLEGSYEEAIAAWKCRSLQKAEDSFSALRTMKVYPVPIDTPWCHLEHPTPFSDPSTLLNALRAWATHKGLRHVFLFTDEENEVLWKGSLLPELMQSEDLGFTYFPLTDSSQFPWEKMEKEENVLLAVSMNETSLEGFFHMMNVKPSFPPAVTLERKNMLRVMLKILYISQVGEWGRFRHRRHWSFLIPRRLLEDEASSFFEHFRADSDIVLISDLEKQTEPLSGRALAIVQNRDYRSDGVLFYQVNANQRLQEIGRWTNGKLDLQDKKSRIALNFQGARLRVVTINAPPFIYVWNDTVENRYEGYLIDVLNTLAENLNFTFTLTVVKDGKYGAVEPSGSWNGIVGEVMRGEAHIGLANLGQSKERASVVDFPSVDISYEYAGIMLRTTEEDPKEKMLLFMRPFAKEVWLAIFGNILLFAMALALVSLFVPSSSLSSSNTRDEPHPFRFENALWFTFGAYAQQGHPRVPHQLSNRVLFGVFWVSAVILYASYGATLASHFAVAFVRPPFNSLEELLDSDYKFGFTPGSVYVQAFKQSELPLHKRTYDRWETFKEDVRAVPREKATSMVAKGGFAFITDVSLASYLTMERCDLTILKQNYMKMSNGIILQKDSEYTYAISTSLRSMKEGGILSKLRMKWWPQSKCFQDNTDYRQIGLLEVSSAFLIVSTGCLCSFLIICGERLYHAHQVLHM</sequence>
<name>A0A7R8X092_9CRUS</name>
<evidence type="ECO:0000256" key="11">
    <source>
        <dbReference type="ARBA" id="ARBA00023286"/>
    </source>
</evidence>
<evidence type="ECO:0000256" key="12">
    <source>
        <dbReference type="ARBA" id="ARBA00023303"/>
    </source>
</evidence>
<evidence type="ECO:0000256" key="7">
    <source>
        <dbReference type="ARBA" id="ARBA00023065"/>
    </source>
</evidence>
<keyword evidence="6 16" id="KW-1133">Transmembrane helix</keyword>
<accession>A0A7R8X092</accession>
<organism evidence="19">
    <name type="scientific">Darwinula stevensoni</name>
    <dbReference type="NCBI Taxonomy" id="69355"/>
    <lineage>
        <taxon>Eukaryota</taxon>
        <taxon>Metazoa</taxon>
        <taxon>Ecdysozoa</taxon>
        <taxon>Arthropoda</taxon>
        <taxon>Crustacea</taxon>
        <taxon>Oligostraca</taxon>
        <taxon>Ostracoda</taxon>
        <taxon>Podocopa</taxon>
        <taxon>Podocopida</taxon>
        <taxon>Darwinulocopina</taxon>
        <taxon>Darwinuloidea</taxon>
        <taxon>Darwinulidae</taxon>
        <taxon>Darwinula</taxon>
    </lineage>
</organism>
<dbReference type="Proteomes" id="UP000677054">
    <property type="component" value="Unassembled WGS sequence"/>
</dbReference>
<dbReference type="InterPro" id="IPR019594">
    <property type="entry name" value="Glu/Gly-bd"/>
</dbReference>
<evidence type="ECO:0000256" key="5">
    <source>
        <dbReference type="ARBA" id="ARBA00022692"/>
    </source>
</evidence>
<feature type="binding site" evidence="13">
    <location>
        <position position="583"/>
    </location>
    <ligand>
        <name>L-glutamate</name>
        <dbReference type="ChEBI" id="CHEBI:29985"/>
    </ligand>
</feature>
<keyword evidence="11" id="KW-1071">Ligand-gated ion channel</keyword>
<keyword evidence="10" id="KW-0325">Glycoprotein</keyword>
<feature type="domain" description="Ionotropic glutamate receptor C-terminal" evidence="17">
    <location>
        <begin position="285"/>
        <end position="646"/>
    </location>
</feature>
<dbReference type="FunFam" id="3.40.190.10:FF:000024">
    <property type="entry name" value="Glutamate receptor, ionotropic, delta 1"/>
    <property type="match status" value="1"/>
</dbReference>
<keyword evidence="5 16" id="KW-0812">Transmembrane</keyword>
<dbReference type="InterPro" id="IPR001320">
    <property type="entry name" value="Iontro_rcpt_C"/>
</dbReference>
<dbReference type="GO" id="GO:0005886">
    <property type="term" value="C:plasma membrane"/>
    <property type="evidence" value="ECO:0007669"/>
    <property type="project" value="UniProtKB-SubCell"/>
</dbReference>
<dbReference type="OrthoDB" id="413361at2759"/>
<dbReference type="GO" id="GO:0015276">
    <property type="term" value="F:ligand-gated monoatomic ion channel activity"/>
    <property type="evidence" value="ECO:0007669"/>
    <property type="project" value="InterPro"/>
</dbReference>
<evidence type="ECO:0000256" key="4">
    <source>
        <dbReference type="ARBA" id="ARBA00022475"/>
    </source>
</evidence>
<comment type="subcellular location">
    <subcellularLocation>
        <location evidence="1">Cell membrane</location>
        <topology evidence="1">Multi-pass membrane protein</topology>
    </subcellularLocation>
</comment>
<evidence type="ECO:0000256" key="1">
    <source>
        <dbReference type="ARBA" id="ARBA00004651"/>
    </source>
</evidence>
<feature type="site" description="Interaction with the cone snail toxin Con-ikot-ikot" evidence="14">
    <location>
        <position position="540"/>
    </location>
</feature>
<feature type="disulfide bond" evidence="15">
    <location>
        <begin position="595"/>
        <end position="649"/>
    </location>
</feature>
<keyword evidence="9" id="KW-0675">Receptor</keyword>
<dbReference type="PANTHER" id="PTHR18966">
    <property type="entry name" value="IONOTROPIC GLUTAMATE RECEPTOR"/>
    <property type="match status" value="1"/>
</dbReference>
<dbReference type="Pfam" id="PF10613">
    <property type="entry name" value="Lig_chan-Glu_bd"/>
    <property type="match status" value="1"/>
</dbReference>
<dbReference type="AlphaFoldDB" id="A0A7R8X092"/>
<evidence type="ECO:0000259" key="17">
    <source>
        <dbReference type="SMART" id="SM00079"/>
    </source>
</evidence>
<reference evidence="19" key="1">
    <citation type="submission" date="2020-11" db="EMBL/GenBank/DDBJ databases">
        <authorList>
            <person name="Tran Van P."/>
        </authorList>
    </citation>
    <scope>NUCLEOTIDE SEQUENCE</scope>
</reference>
<dbReference type="PRINTS" id="PR00177">
    <property type="entry name" value="NMDARECEPTOR"/>
</dbReference>
<keyword evidence="3" id="KW-0813">Transport</keyword>
<dbReference type="SUPFAM" id="SSF53850">
    <property type="entry name" value="Periplasmic binding protein-like II"/>
    <property type="match status" value="1"/>
</dbReference>
<keyword evidence="12" id="KW-0407">Ion channel</keyword>
<evidence type="ECO:0000256" key="2">
    <source>
        <dbReference type="ARBA" id="ARBA00008685"/>
    </source>
</evidence>
<dbReference type="EMBL" id="LR899668">
    <property type="protein sequence ID" value="CAD7241576.1"/>
    <property type="molecule type" value="Genomic_DNA"/>
</dbReference>
<dbReference type="Gene3D" id="1.10.287.70">
    <property type="match status" value="1"/>
</dbReference>
<comment type="similarity">
    <text evidence="2">Belongs to the glutamate-gated ion channel (TC 1.A.10.1) family.</text>
</comment>
<dbReference type="SMART" id="SM00079">
    <property type="entry name" value="PBPe"/>
    <property type="match status" value="1"/>
</dbReference>
<evidence type="ECO:0000313" key="20">
    <source>
        <dbReference type="Proteomes" id="UP000677054"/>
    </source>
</evidence>
<dbReference type="InterPro" id="IPR015683">
    <property type="entry name" value="Ionotropic_Glu_rcpt"/>
</dbReference>
<evidence type="ECO:0000256" key="3">
    <source>
        <dbReference type="ARBA" id="ARBA00022448"/>
    </source>
</evidence>
<proteinExistence type="inferred from homology"/>
<evidence type="ECO:0000256" key="6">
    <source>
        <dbReference type="ARBA" id="ARBA00022989"/>
    </source>
</evidence>
<protein>
    <submittedName>
        <fullName evidence="19">Uncharacterized protein</fullName>
    </submittedName>
</protein>
<evidence type="ECO:0000256" key="14">
    <source>
        <dbReference type="PIRSR" id="PIRSR601508-2"/>
    </source>
</evidence>
<evidence type="ECO:0000256" key="10">
    <source>
        <dbReference type="ARBA" id="ARBA00023180"/>
    </source>
</evidence>
<feature type="domain" description="Ionotropic glutamate receptor L-glutamate and glycine-binding" evidence="18">
    <location>
        <begin position="295"/>
        <end position="355"/>
    </location>
</feature>
<evidence type="ECO:0000256" key="15">
    <source>
        <dbReference type="PIRSR" id="PIRSR601508-3"/>
    </source>
</evidence>
<dbReference type="InterPro" id="IPR001508">
    <property type="entry name" value="Iono_Glu_rcpt_met"/>
</dbReference>
<dbReference type="Gene3D" id="3.40.190.10">
    <property type="entry name" value="Periplasmic binding protein-like II"/>
    <property type="match status" value="2"/>
</dbReference>
<gene>
    <name evidence="19" type="ORF">DSTB1V02_LOCUS1564</name>
</gene>
<keyword evidence="15" id="KW-1015">Disulfide bond</keyword>
<evidence type="ECO:0000259" key="18">
    <source>
        <dbReference type="SMART" id="SM00918"/>
    </source>
</evidence>
<evidence type="ECO:0000256" key="9">
    <source>
        <dbReference type="ARBA" id="ARBA00023170"/>
    </source>
</evidence>
<keyword evidence="4" id="KW-1003">Cell membrane</keyword>
<dbReference type="Pfam" id="PF00060">
    <property type="entry name" value="Lig_chan"/>
    <property type="match status" value="1"/>
</dbReference>
<feature type="transmembrane region" description="Helical" evidence="16">
    <location>
        <begin position="481"/>
        <end position="510"/>
    </location>
</feature>
<evidence type="ECO:0000256" key="8">
    <source>
        <dbReference type="ARBA" id="ARBA00023136"/>
    </source>
</evidence>
<keyword evidence="20" id="KW-1185">Reference proteome</keyword>
<keyword evidence="7" id="KW-0406">Ion transport</keyword>